<reference evidence="2" key="1">
    <citation type="submission" date="2019-11" db="EMBL/GenBank/DDBJ databases">
        <authorList>
            <person name="Feng L."/>
        </authorList>
    </citation>
    <scope>NUCLEOTIDE SEQUENCE</scope>
    <source>
        <strain evidence="2">FplautiiLFYP42</strain>
    </source>
</reference>
<protein>
    <submittedName>
        <fullName evidence="2">PrgI family protein</fullName>
    </submittedName>
</protein>
<dbReference type="AlphaFoldDB" id="A0A6N3H6M2"/>
<keyword evidence="1" id="KW-0812">Transmembrane</keyword>
<feature type="transmembrane region" description="Helical" evidence="1">
    <location>
        <begin position="31"/>
        <end position="53"/>
    </location>
</feature>
<gene>
    <name evidence="2" type="ORF">FPLFYP42_00036</name>
</gene>
<keyword evidence="1" id="KW-0472">Membrane</keyword>
<keyword evidence="1" id="KW-1133">Transmembrane helix</keyword>
<feature type="transmembrane region" description="Helical" evidence="1">
    <location>
        <begin position="65"/>
        <end position="84"/>
    </location>
</feature>
<dbReference type="InterPro" id="IPR024414">
    <property type="entry name" value="Uncharacterised_PrgI"/>
</dbReference>
<evidence type="ECO:0000256" key="1">
    <source>
        <dbReference type="SAM" id="Phobius"/>
    </source>
</evidence>
<dbReference type="Pfam" id="PF12666">
    <property type="entry name" value="PrgI"/>
    <property type="match status" value="1"/>
</dbReference>
<proteinExistence type="predicted"/>
<evidence type="ECO:0000313" key="2">
    <source>
        <dbReference type="EMBL" id="VYU72218.1"/>
    </source>
</evidence>
<name>A0A6N3H6M2_FLAPL</name>
<dbReference type="EMBL" id="CACRUB010000056">
    <property type="protein sequence ID" value="VYU72218.1"/>
    <property type="molecule type" value="Genomic_DNA"/>
</dbReference>
<accession>A0A6N3H6M2</accession>
<sequence>MQPSVCQFLKPEVSSLEVRINKEVRDYQESLFFGLTLRQFIFALLAVAVAVGIYFGLRPVLGSEVGWVCILAAFPFALGGFFQYNSMTFEQFILAVIRSELLYPKRLVFKSDHLYAKALDNSTLKEAVKLD</sequence>
<organism evidence="2">
    <name type="scientific">Flavonifractor plautii</name>
    <name type="common">Fusobacterium plautii</name>
    <dbReference type="NCBI Taxonomy" id="292800"/>
    <lineage>
        <taxon>Bacteria</taxon>
        <taxon>Bacillati</taxon>
        <taxon>Bacillota</taxon>
        <taxon>Clostridia</taxon>
        <taxon>Eubacteriales</taxon>
        <taxon>Oscillospiraceae</taxon>
        <taxon>Flavonifractor</taxon>
    </lineage>
</organism>